<organism evidence="2 3">
    <name type="scientific">Lacibacter luteus</name>
    <dbReference type="NCBI Taxonomy" id="2508719"/>
    <lineage>
        <taxon>Bacteria</taxon>
        <taxon>Pseudomonadati</taxon>
        <taxon>Bacteroidota</taxon>
        <taxon>Chitinophagia</taxon>
        <taxon>Chitinophagales</taxon>
        <taxon>Chitinophagaceae</taxon>
        <taxon>Lacibacter</taxon>
    </lineage>
</organism>
<dbReference type="AlphaFoldDB" id="A0A4Q1CMX1"/>
<comment type="caution">
    <text evidence="2">The sequence shown here is derived from an EMBL/GenBank/DDBJ whole genome shotgun (WGS) entry which is preliminary data.</text>
</comment>
<keyword evidence="1" id="KW-0472">Membrane</keyword>
<dbReference type="OrthoDB" id="1494102at2"/>
<proteinExistence type="predicted"/>
<evidence type="ECO:0000313" key="2">
    <source>
        <dbReference type="EMBL" id="RXK62413.1"/>
    </source>
</evidence>
<feature type="transmembrane region" description="Helical" evidence="1">
    <location>
        <begin position="160"/>
        <end position="178"/>
    </location>
</feature>
<keyword evidence="1" id="KW-0812">Transmembrane</keyword>
<reference evidence="2 3" key="1">
    <citation type="submission" date="2019-01" db="EMBL/GenBank/DDBJ databases">
        <title>Lacibacter sp. strain TTM-7.</title>
        <authorList>
            <person name="Chen W.-M."/>
        </authorList>
    </citation>
    <scope>NUCLEOTIDE SEQUENCE [LARGE SCALE GENOMIC DNA]</scope>
    <source>
        <strain evidence="2 3">TTM-7</strain>
    </source>
</reference>
<feature type="transmembrane region" description="Helical" evidence="1">
    <location>
        <begin position="135"/>
        <end position="154"/>
    </location>
</feature>
<evidence type="ECO:0000313" key="3">
    <source>
        <dbReference type="Proteomes" id="UP000290204"/>
    </source>
</evidence>
<dbReference type="EMBL" id="SDHW01000001">
    <property type="protein sequence ID" value="RXK62413.1"/>
    <property type="molecule type" value="Genomic_DNA"/>
</dbReference>
<gene>
    <name evidence="2" type="ORF">ESA94_05235</name>
</gene>
<dbReference type="Proteomes" id="UP000290204">
    <property type="component" value="Unassembled WGS sequence"/>
</dbReference>
<sequence length="301" mass="34890">MIDSELVKQHYLSLSDEELTSFALKEKKNITAEALTILKKVFEERKLNFPDLPGRNAASDQYEIQKREQWKLKNDLWIEALRLRKNGKSDEEVMSFLLSKGLTNYEIEKLMEHLPVADYNDEEFNKFIVSSSEKASLSTLFALLVLAVLLFFIINSALKFPVFFIPAGVILIAIIYFLRKFKGDLKGGYYWQTVLHEEPERIVWIKPIIEKHTLVLVITLFKVGKFQFLTSDGLQKTITCDSDENRSVFFRGIRYYVPHAHIGYNEQVDQIYQDDPASFLKSLQQKGLYQSVSELIKKSSV</sequence>
<dbReference type="RefSeq" id="WP_129129784.1">
    <property type="nucleotide sequence ID" value="NZ_SDHW01000001.1"/>
</dbReference>
<keyword evidence="1" id="KW-1133">Transmembrane helix</keyword>
<protein>
    <submittedName>
        <fullName evidence="2">Uncharacterized protein</fullName>
    </submittedName>
</protein>
<accession>A0A4Q1CMX1</accession>
<name>A0A4Q1CMX1_9BACT</name>
<evidence type="ECO:0000256" key="1">
    <source>
        <dbReference type="SAM" id="Phobius"/>
    </source>
</evidence>
<keyword evidence="3" id="KW-1185">Reference proteome</keyword>